<feature type="transmembrane region" description="Helical" evidence="8">
    <location>
        <begin position="422"/>
        <end position="442"/>
    </location>
</feature>
<evidence type="ECO:0000256" key="4">
    <source>
        <dbReference type="ARBA" id="ARBA00022989"/>
    </source>
</evidence>
<feature type="transmembrane region" description="Helical" evidence="8">
    <location>
        <begin position="181"/>
        <end position="210"/>
    </location>
</feature>
<dbReference type="EMBL" id="NMVJ01000011">
    <property type="protein sequence ID" value="OYN88579.1"/>
    <property type="molecule type" value="Genomic_DNA"/>
</dbReference>
<comment type="similarity">
    <text evidence="6">Belongs to the ThrE exporter (TC 2.A.79) family.</text>
</comment>
<evidence type="ECO:0000313" key="12">
    <source>
        <dbReference type="Proteomes" id="UP000216300"/>
    </source>
</evidence>
<feature type="transmembrane region" description="Helical" evidence="8">
    <location>
        <begin position="261"/>
        <end position="282"/>
    </location>
</feature>
<keyword evidence="12" id="KW-1185">Reference proteome</keyword>
<evidence type="ECO:0000256" key="8">
    <source>
        <dbReference type="SAM" id="Phobius"/>
    </source>
</evidence>
<feature type="transmembrane region" description="Helical" evidence="8">
    <location>
        <begin position="388"/>
        <end position="410"/>
    </location>
</feature>
<evidence type="ECO:0000256" key="5">
    <source>
        <dbReference type="ARBA" id="ARBA00023136"/>
    </source>
</evidence>
<dbReference type="Pfam" id="PF12821">
    <property type="entry name" value="ThrE_2"/>
    <property type="match status" value="1"/>
</dbReference>
<feature type="domain" description="Threonine/Serine exporter ThrE" evidence="10">
    <location>
        <begin position="344"/>
        <end position="468"/>
    </location>
</feature>
<sequence length="497" mass="51734">MGRMSTGWNSEAISEGASKRPRRRGERGPFFGRSRVALRRLFGTSGVPDWKVNLVSSRSAEDDRHGRAVTELCLRLAEGLLSTGKGAADVVSTVVRVTQAYGVSTVNVEVTYTSIFITRLRGLGRDPVTATRAIRGRVSDYATLAGLEEIVERIEKENIDVATAAKEFDKVMGRPETYNKVVTVIASGVTVAGVAVIFNATAFIAIVSGLSGMLVDLVTRALGERKVPPMLVQSAGGAVPTLLCVLLVLGRNNGMTFLNGVYPSLIVVAAVVILLGGLSWVGAAEDALSGYYITASARVTEVVILTLGLLAGILAVLTVANGLGVWIEYDPPTAVQQNLVVRVIALAVLGVAFGVVTHAQPRMLVWFAVSPVVTWLTYATVTDQGVGPVTAGVAGGLVAGLISPVIGRLAKVPDLGVATVGILPLVPGMAVFNALFTLIAGTGNEQLILGATQLLAAALFGIGIAVGASTGMAISRGIMGRPFLVARSARVRQPTAD</sequence>
<feature type="transmembrane region" description="Helical" evidence="8">
    <location>
        <begin position="302"/>
        <end position="327"/>
    </location>
</feature>
<dbReference type="OrthoDB" id="9763957at2"/>
<dbReference type="InterPro" id="IPR024528">
    <property type="entry name" value="ThrE_2"/>
</dbReference>
<feature type="compositionally biased region" description="Polar residues" evidence="7">
    <location>
        <begin position="1"/>
        <end position="12"/>
    </location>
</feature>
<keyword evidence="4 8" id="KW-1133">Transmembrane helix</keyword>
<name>A0A255EAI9_9ACTN</name>
<keyword evidence="2" id="KW-1003">Cell membrane</keyword>
<dbReference type="InterPro" id="IPR010619">
    <property type="entry name" value="ThrE-like_N"/>
</dbReference>
<accession>A0A255EAI9</accession>
<dbReference type="GO" id="GO:0015744">
    <property type="term" value="P:succinate transport"/>
    <property type="evidence" value="ECO:0007669"/>
    <property type="project" value="TreeGrafter"/>
</dbReference>
<evidence type="ECO:0008006" key="13">
    <source>
        <dbReference type="Google" id="ProtNLM"/>
    </source>
</evidence>
<evidence type="ECO:0000256" key="7">
    <source>
        <dbReference type="SAM" id="MobiDB-lite"/>
    </source>
</evidence>
<dbReference type="InterPro" id="IPR050539">
    <property type="entry name" value="ThrE_Dicarb/AminoAcid_Exp"/>
</dbReference>
<feature type="transmembrane region" description="Helical" evidence="8">
    <location>
        <begin position="339"/>
        <end position="357"/>
    </location>
</feature>
<comment type="subcellular location">
    <subcellularLocation>
        <location evidence="1">Cell membrane</location>
        <topology evidence="1">Multi-pass membrane protein</topology>
    </subcellularLocation>
</comment>
<dbReference type="PANTHER" id="PTHR34390:SF2">
    <property type="entry name" value="SUCCINATE TRANSPORTER SUBUNIT YJJP-RELATED"/>
    <property type="match status" value="1"/>
</dbReference>
<organism evidence="11 12">
    <name type="scientific">Parenemella sanctibonifatiensis</name>
    <dbReference type="NCBI Taxonomy" id="2016505"/>
    <lineage>
        <taxon>Bacteria</taxon>
        <taxon>Bacillati</taxon>
        <taxon>Actinomycetota</taxon>
        <taxon>Actinomycetes</taxon>
        <taxon>Propionibacteriales</taxon>
        <taxon>Propionibacteriaceae</taxon>
        <taxon>Parenemella</taxon>
    </lineage>
</organism>
<comment type="caution">
    <text evidence="11">The sequence shown here is derived from an EMBL/GenBank/DDBJ whole genome shotgun (WGS) entry which is preliminary data.</text>
</comment>
<feature type="domain" description="Threonine/serine exporter-like N-terminal" evidence="9">
    <location>
        <begin position="72"/>
        <end position="319"/>
    </location>
</feature>
<dbReference type="Proteomes" id="UP000216300">
    <property type="component" value="Unassembled WGS sequence"/>
</dbReference>
<protein>
    <recommendedName>
        <fullName evidence="13">Threonine/serine exporter family protein</fullName>
    </recommendedName>
</protein>
<evidence type="ECO:0000259" key="9">
    <source>
        <dbReference type="Pfam" id="PF06738"/>
    </source>
</evidence>
<evidence type="ECO:0000256" key="6">
    <source>
        <dbReference type="ARBA" id="ARBA00034125"/>
    </source>
</evidence>
<reference evidence="11 12" key="1">
    <citation type="submission" date="2017-07" db="EMBL/GenBank/DDBJ databases">
        <title>Draft whole genome sequences of clinical Proprionibacteriaceae strains.</title>
        <authorList>
            <person name="Bernier A.-M."/>
            <person name="Bernard K."/>
            <person name="Domingo M.-C."/>
        </authorList>
    </citation>
    <scope>NUCLEOTIDE SEQUENCE [LARGE SCALE GENOMIC DNA]</scope>
    <source>
        <strain evidence="11 12">NML 150081</strain>
    </source>
</reference>
<dbReference type="PANTHER" id="PTHR34390">
    <property type="entry name" value="UPF0442 PROTEIN YJJB-RELATED"/>
    <property type="match status" value="1"/>
</dbReference>
<dbReference type="Pfam" id="PF06738">
    <property type="entry name" value="ThrE"/>
    <property type="match status" value="1"/>
</dbReference>
<evidence type="ECO:0000256" key="2">
    <source>
        <dbReference type="ARBA" id="ARBA00022475"/>
    </source>
</evidence>
<evidence type="ECO:0000313" key="11">
    <source>
        <dbReference type="EMBL" id="OYN88579.1"/>
    </source>
</evidence>
<feature type="transmembrane region" description="Helical" evidence="8">
    <location>
        <begin position="454"/>
        <end position="474"/>
    </location>
</feature>
<keyword evidence="5 8" id="KW-0472">Membrane</keyword>
<evidence type="ECO:0000259" key="10">
    <source>
        <dbReference type="Pfam" id="PF12821"/>
    </source>
</evidence>
<dbReference type="GO" id="GO:0005886">
    <property type="term" value="C:plasma membrane"/>
    <property type="evidence" value="ECO:0007669"/>
    <property type="project" value="UniProtKB-SubCell"/>
</dbReference>
<evidence type="ECO:0000256" key="3">
    <source>
        <dbReference type="ARBA" id="ARBA00022692"/>
    </source>
</evidence>
<keyword evidence="3 8" id="KW-0812">Transmembrane</keyword>
<proteinExistence type="inferred from homology"/>
<gene>
    <name evidence="11" type="ORF">CGZ91_13290</name>
</gene>
<dbReference type="AlphaFoldDB" id="A0A255EAI9"/>
<evidence type="ECO:0000256" key="1">
    <source>
        <dbReference type="ARBA" id="ARBA00004651"/>
    </source>
</evidence>
<dbReference type="GO" id="GO:0022857">
    <property type="term" value="F:transmembrane transporter activity"/>
    <property type="evidence" value="ECO:0007669"/>
    <property type="project" value="InterPro"/>
</dbReference>
<feature type="transmembrane region" description="Helical" evidence="8">
    <location>
        <begin position="230"/>
        <end position="249"/>
    </location>
</feature>
<feature type="region of interest" description="Disordered" evidence="7">
    <location>
        <begin position="1"/>
        <end position="29"/>
    </location>
</feature>